<keyword evidence="2" id="KW-1185">Reference proteome</keyword>
<reference evidence="1" key="1">
    <citation type="submission" date="2020-06" db="EMBL/GenBank/DDBJ databases">
        <authorList>
            <consortium name="Plant Systems Biology data submission"/>
        </authorList>
    </citation>
    <scope>NUCLEOTIDE SEQUENCE</scope>
    <source>
        <strain evidence="1">D6</strain>
    </source>
</reference>
<evidence type="ECO:0000313" key="1">
    <source>
        <dbReference type="EMBL" id="CAB9510155.1"/>
    </source>
</evidence>
<protein>
    <submittedName>
        <fullName evidence="1">Uncharacterized protein</fullName>
    </submittedName>
</protein>
<gene>
    <name evidence="1" type="ORF">SEMRO_423_G139831.1</name>
</gene>
<accession>A0A9N8E0T9</accession>
<dbReference type="EMBL" id="CAICTM010000422">
    <property type="protein sequence ID" value="CAB9510155.1"/>
    <property type="molecule type" value="Genomic_DNA"/>
</dbReference>
<comment type="caution">
    <text evidence="1">The sequence shown here is derived from an EMBL/GenBank/DDBJ whole genome shotgun (WGS) entry which is preliminary data.</text>
</comment>
<dbReference type="Proteomes" id="UP001153069">
    <property type="component" value="Unassembled WGS sequence"/>
</dbReference>
<evidence type="ECO:0000313" key="2">
    <source>
        <dbReference type="Proteomes" id="UP001153069"/>
    </source>
</evidence>
<organism evidence="1 2">
    <name type="scientific">Seminavis robusta</name>
    <dbReference type="NCBI Taxonomy" id="568900"/>
    <lineage>
        <taxon>Eukaryota</taxon>
        <taxon>Sar</taxon>
        <taxon>Stramenopiles</taxon>
        <taxon>Ochrophyta</taxon>
        <taxon>Bacillariophyta</taxon>
        <taxon>Bacillariophyceae</taxon>
        <taxon>Bacillariophycidae</taxon>
        <taxon>Naviculales</taxon>
        <taxon>Naviculaceae</taxon>
        <taxon>Seminavis</taxon>
    </lineage>
</organism>
<name>A0A9N8E0T9_9STRA</name>
<proteinExistence type="predicted"/>
<sequence length="112" mass="12191">MEMVATATVQSEVRRLEYLKASTTSRKKNKTTFNISSRCSCYHSLDGPLPAPSDGAGDDLTLSNFRRLHVTVGLPLASTTAQPSIPAPSQGQPMMRRLETLTATPLQSPVRF</sequence>
<dbReference type="AlphaFoldDB" id="A0A9N8E0T9"/>